<dbReference type="RefSeq" id="WP_330094149.1">
    <property type="nucleotide sequence ID" value="NZ_JAUZMY010000028.1"/>
</dbReference>
<keyword evidence="2" id="KW-1185">Reference proteome</keyword>
<comment type="caution">
    <text evidence="1">The sequence shown here is derived from an EMBL/GenBank/DDBJ whole genome shotgun (WGS) entry which is preliminary data.</text>
</comment>
<reference evidence="1 2" key="1">
    <citation type="submission" date="2023-08" db="EMBL/GenBank/DDBJ databases">
        <authorList>
            <person name="Girao M."/>
            <person name="Carvalho M.F."/>
        </authorList>
    </citation>
    <scope>NUCLEOTIDE SEQUENCE [LARGE SCALE GENOMIC DNA]</scope>
    <source>
        <strain evidence="1 2">CT-R113</strain>
    </source>
</reference>
<dbReference type="Proteomes" id="UP001356095">
    <property type="component" value="Unassembled WGS sequence"/>
</dbReference>
<name>A0ABU7KDS8_9ACTN</name>
<evidence type="ECO:0000313" key="2">
    <source>
        <dbReference type="Proteomes" id="UP001356095"/>
    </source>
</evidence>
<sequence>MGDGDRVDDDGERDMRRRLVVGGSLNHGADIGRWRGHALSPLRGA</sequence>
<evidence type="ECO:0000313" key="1">
    <source>
        <dbReference type="EMBL" id="MEE2040388.1"/>
    </source>
</evidence>
<organism evidence="1 2">
    <name type="scientific">Nocardiopsis codii</name>
    <dbReference type="NCBI Taxonomy" id="3065942"/>
    <lineage>
        <taxon>Bacteria</taxon>
        <taxon>Bacillati</taxon>
        <taxon>Actinomycetota</taxon>
        <taxon>Actinomycetes</taxon>
        <taxon>Streptosporangiales</taxon>
        <taxon>Nocardiopsidaceae</taxon>
        <taxon>Nocardiopsis</taxon>
    </lineage>
</organism>
<accession>A0ABU7KDS8</accession>
<dbReference type="EMBL" id="JAUZMY010000028">
    <property type="protein sequence ID" value="MEE2040388.1"/>
    <property type="molecule type" value="Genomic_DNA"/>
</dbReference>
<gene>
    <name evidence="1" type="ORF">Q8791_24515</name>
</gene>
<proteinExistence type="predicted"/>
<protein>
    <submittedName>
        <fullName evidence="1">Uncharacterized protein</fullName>
    </submittedName>
</protein>